<name>A0A448P1E5_9ACTN</name>
<keyword evidence="3" id="KW-1185">Reference proteome</keyword>
<dbReference type="SUPFAM" id="SSF52540">
    <property type="entry name" value="P-loop containing nucleoside triphosphate hydrolases"/>
    <property type="match status" value="1"/>
</dbReference>
<dbReference type="Pfam" id="PF25872">
    <property type="entry name" value="HTH_77"/>
    <property type="match status" value="1"/>
</dbReference>
<organism evidence="2 3">
    <name type="scientific">Acidipropionibacterium jensenii</name>
    <dbReference type="NCBI Taxonomy" id="1749"/>
    <lineage>
        <taxon>Bacteria</taxon>
        <taxon>Bacillati</taxon>
        <taxon>Actinomycetota</taxon>
        <taxon>Actinomycetes</taxon>
        <taxon>Propionibacteriales</taxon>
        <taxon>Propionibacteriaceae</taxon>
        <taxon>Acidipropionibacterium</taxon>
    </lineage>
</organism>
<dbReference type="SMART" id="SM01043">
    <property type="entry name" value="BTAD"/>
    <property type="match status" value="1"/>
</dbReference>
<evidence type="ECO:0000313" key="2">
    <source>
        <dbReference type="EMBL" id="VEI04024.1"/>
    </source>
</evidence>
<dbReference type="InterPro" id="IPR011990">
    <property type="entry name" value="TPR-like_helical_dom_sf"/>
</dbReference>
<dbReference type="PANTHER" id="PTHR47691:SF3">
    <property type="entry name" value="HTH-TYPE TRANSCRIPTIONAL REGULATOR RV0890C-RELATED"/>
    <property type="match status" value="1"/>
</dbReference>
<dbReference type="Pfam" id="PF13401">
    <property type="entry name" value="AAA_22"/>
    <property type="match status" value="1"/>
</dbReference>
<evidence type="ECO:0000259" key="1">
    <source>
        <dbReference type="SMART" id="SM01043"/>
    </source>
</evidence>
<dbReference type="Gene3D" id="1.25.40.10">
    <property type="entry name" value="Tetratricopeptide repeat domain"/>
    <property type="match status" value="1"/>
</dbReference>
<evidence type="ECO:0000313" key="3">
    <source>
        <dbReference type="Proteomes" id="UP000277858"/>
    </source>
</evidence>
<sequence>MVVESAAGDLVELGGATSRALLVCLVLSHGPRSLRGIVDEIWQDAPPRNEKAALQTLVSRVRATASAGLIVSTPGGYLLAAAPEECDLTAAQQARDAGRADAERAGWPAVVSRTADALALWRGQPGADLGDTELADRLADLSGELFRSLTVLHARGLLGSGDGAGALAELEPLAQADPLSEEIEILRLRAIMDSGASTDALREFERFRRALREELGADPSSRLLDLQTELLESCGNETRRTLRVGIRSTPNVLLGRSDDIAALEELMAGCRLTTILGIGGLGKTRLAQELAARATEHTPGVVVVELAGVRTGWDVPLALASTLGIREYSGKRSGLSDPAVQGDVRARILRALDERPTLLVIDNCEHIIDDVARWVDDILSTTRTVRVLATSRAPLMIAAEQVYQLQPLASCGGRGDQGPAVRLFIDRARAARPSVALPAPTLSRLCDRLDGLPLAIELAAARVRAMSVEEIERRIGDRFSLLRGGDRTAPERHRTLLAVIDWSWNLLSPSEQRSLRRLSAFADGFGAGAARAVAGSHDIDADLEGLVNQSLLTASDVPRTGHVRYRMLETVREFAGHRLELSGESAEVEVRVRDWADSFSRRALPTTYGPGQLATFRAVEEEQDNLVAVLHHAVSVHDAAVVASIFSALSLHWMVRGAHSEVTSLSADVLELLRNYRPDREHRDQTVLALGLIGGTSLMSGVRPGMRALARMRALAAQHPPRDPQLAALVELMGGLPRLERVVAVAERQRSSAIPVVSAVAHLLVCQVYENSGEVEAALAEGLAAYQKARIAEDGWATGTAAQGVAQLYGEMGRPERVQEWVDRCRPHLERLNATEDLLQVDWTEAMSDVALGRRRGAEEVFNRLVVDEPADQDHDAVNFRALGFISLAEVAVADGDLAGWQRYYSQAEQVWGAGSPGPGSWWYSGAASGALVAAARNGTAPDPDAARIARRVRRRLVLADRVRPAVTVDRPMIGLAALGLAVWLLAPERRPDAALRAVAQEILALAHAVGARQNFPSLSWGTVTALVLGWHPDLDLTGACRRAGRLTMVERGGAAGRAGQVGADRPGPASLLRALIGSLTTCACRSARSEGRTPRR</sequence>
<dbReference type="InterPro" id="IPR027417">
    <property type="entry name" value="P-loop_NTPase"/>
</dbReference>
<dbReference type="Proteomes" id="UP000277858">
    <property type="component" value="Chromosome"/>
</dbReference>
<dbReference type="GO" id="GO:0016887">
    <property type="term" value="F:ATP hydrolysis activity"/>
    <property type="evidence" value="ECO:0007669"/>
    <property type="project" value="InterPro"/>
</dbReference>
<dbReference type="PANTHER" id="PTHR47691">
    <property type="entry name" value="REGULATOR-RELATED"/>
    <property type="match status" value="1"/>
</dbReference>
<dbReference type="Pfam" id="PF03704">
    <property type="entry name" value="BTAD"/>
    <property type="match status" value="1"/>
</dbReference>
<dbReference type="PRINTS" id="PR00364">
    <property type="entry name" value="DISEASERSIST"/>
</dbReference>
<dbReference type="EMBL" id="LR134473">
    <property type="protein sequence ID" value="VEI04024.1"/>
    <property type="molecule type" value="Genomic_DNA"/>
</dbReference>
<dbReference type="InterPro" id="IPR058852">
    <property type="entry name" value="HTH_77"/>
</dbReference>
<proteinExistence type="predicted"/>
<dbReference type="AlphaFoldDB" id="A0A448P1E5"/>
<dbReference type="STRING" id="1122997.GCA_000425285_00867"/>
<accession>A0A448P1E5</accession>
<dbReference type="InterPro" id="IPR036388">
    <property type="entry name" value="WH-like_DNA-bd_sf"/>
</dbReference>
<feature type="domain" description="Bacterial transcriptional activator" evidence="1">
    <location>
        <begin position="86"/>
        <end position="231"/>
    </location>
</feature>
<dbReference type="InterPro" id="IPR005158">
    <property type="entry name" value="BTAD"/>
</dbReference>
<dbReference type="InterPro" id="IPR049945">
    <property type="entry name" value="AAA_22"/>
</dbReference>
<dbReference type="Gene3D" id="1.10.10.10">
    <property type="entry name" value="Winged helix-like DNA-binding domain superfamily/Winged helix DNA-binding domain"/>
    <property type="match status" value="1"/>
</dbReference>
<gene>
    <name evidence="2" type="primary">afsR_2</name>
    <name evidence="2" type="ORF">NCTC13652_02247</name>
</gene>
<dbReference type="SUPFAM" id="SSF48452">
    <property type="entry name" value="TPR-like"/>
    <property type="match status" value="1"/>
</dbReference>
<reference evidence="2 3" key="1">
    <citation type="submission" date="2018-12" db="EMBL/GenBank/DDBJ databases">
        <authorList>
            <consortium name="Pathogen Informatics"/>
        </authorList>
    </citation>
    <scope>NUCLEOTIDE SEQUENCE [LARGE SCALE GENOMIC DNA]</scope>
    <source>
        <strain evidence="2 3">NCTC13652</strain>
    </source>
</reference>
<protein>
    <submittedName>
        <fullName evidence="2">Regulatory protein AfsR</fullName>
    </submittedName>
</protein>